<dbReference type="EC" id="3.1.3.37" evidence="2"/>
<comment type="caution">
    <text evidence="2">The sequence shown here is derived from an EMBL/GenBank/DDBJ whole genome shotgun (WGS) entry which is preliminary data.</text>
</comment>
<dbReference type="PANTHER" id="PTHR48100:SF15">
    <property type="entry name" value="SEDOHEPTULOSE 1,7-BISPHOSPHATASE"/>
    <property type="match status" value="1"/>
</dbReference>
<feature type="region of interest" description="Disordered" evidence="1">
    <location>
        <begin position="84"/>
        <end position="103"/>
    </location>
</feature>
<keyword evidence="3" id="KW-1185">Reference proteome</keyword>
<dbReference type="InterPro" id="IPR013078">
    <property type="entry name" value="His_Pase_superF_clade-1"/>
</dbReference>
<dbReference type="PANTHER" id="PTHR48100">
    <property type="entry name" value="BROAD-SPECIFICITY PHOSPHATASE YOR283W-RELATED"/>
    <property type="match status" value="1"/>
</dbReference>
<evidence type="ECO:0000313" key="3">
    <source>
        <dbReference type="Proteomes" id="UP001345013"/>
    </source>
</evidence>
<gene>
    <name evidence="2" type="primary">SHB17</name>
    <name evidence="2" type="ORF">LTR24_005236</name>
</gene>
<accession>A0ABR0K9N3</accession>
<evidence type="ECO:0000313" key="2">
    <source>
        <dbReference type="EMBL" id="KAK5092418.1"/>
    </source>
</evidence>
<dbReference type="Gene3D" id="3.40.50.1240">
    <property type="entry name" value="Phosphoglycerate mutase-like"/>
    <property type="match status" value="1"/>
</dbReference>
<dbReference type="CDD" id="cd07067">
    <property type="entry name" value="HP_PGM_like"/>
    <property type="match status" value="1"/>
</dbReference>
<proteinExistence type="predicted"/>
<protein>
    <submittedName>
        <fullName evidence="2">Sedoheptulose 1,7-bisphosphatase</fullName>
        <ecNumber evidence="2">3.1.3.37</ecNumber>
    </submittedName>
</protein>
<keyword evidence="2" id="KW-0378">Hydrolase</keyword>
<dbReference type="Pfam" id="PF00300">
    <property type="entry name" value="His_Phos_1"/>
    <property type="match status" value="2"/>
</dbReference>
<organism evidence="2 3">
    <name type="scientific">Lithohypha guttulata</name>
    <dbReference type="NCBI Taxonomy" id="1690604"/>
    <lineage>
        <taxon>Eukaryota</taxon>
        <taxon>Fungi</taxon>
        <taxon>Dikarya</taxon>
        <taxon>Ascomycota</taxon>
        <taxon>Pezizomycotina</taxon>
        <taxon>Eurotiomycetes</taxon>
        <taxon>Chaetothyriomycetidae</taxon>
        <taxon>Chaetothyriales</taxon>
        <taxon>Trichomeriaceae</taxon>
        <taxon>Lithohypha</taxon>
    </lineage>
</organism>
<dbReference type="Proteomes" id="UP001345013">
    <property type="component" value="Unassembled WGS sequence"/>
</dbReference>
<dbReference type="SMART" id="SM00855">
    <property type="entry name" value="PGAM"/>
    <property type="match status" value="1"/>
</dbReference>
<dbReference type="SUPFAM" id="SSF53254">
    <property type="entry name" value="Phosphoglycerate mutase-like"/>
    <property type="match status" value="1"/>
</dbReference>
<reference evidence="2 3" key="1">
    <citation type="submission" date="2023-08" db="EMBL/GenBank/DDBJ databases">
        <title>Black Yeasts Isolated from many extreme environments.</title>
        <authorList>
            <person name="Coleine C."/>
            <person name="Stajich J.E."/>
            <person name="Selbmann L."/>
        </authorList>
    </citation>
    <scope>NUCLEOTIDE SEQUENCE [LARGE SCALE GENOMIC DNA]</scope>
    <source>
        <strain evidence="2 3">CCFEE 5885</strain>
    </source>
</reference>
<feature type="compositionally biased region" description="Polar residues" evidence="1">
    <location>
        <begin position="87"/>
        <end position="102"/>
    </location>
</feature>
<dbReference type="InterPro" id="IPR029033">
    <property type="entry name" value="His_PPase_superfam"/>
</dbReference>
<evidence type="ECO:0000256" key="1">
    <source>
        <dbReference type="SAM" id="MobiDB-lite"/>
    </source>
</evidence>
<dbReference type="EMBL" id="JAVRRG010000058">
    <property type="protein sequence ID" value="KAK5092418.1"/>
    <property type="molecule type" value="Genomic_DNA"/>
</dbReference>
<sequence>MTTPRCFIIRHGETEWSLSGKHTGNSDIPLTANGEKRVRATGKALVGDDRLIVPKQLKHIYVSPMQRSQRTMELLNLGSPPPYPWQDPSSATPRNGTFTNPTRHTDAKITVTDKIREWDYGDYEGITSKEIKKQRADAGMDTWDIWRDGCPGGESPEDVIKRVDELISEIRTQHHEPYIAKEESEDQCSGDVVVVAHGHILRAFAMRWIEKPLSETRFIMEAGGVGTLSYEHKNIEEPAILLGGGFVVGKDVAEEIEEEAKEGKLK</sequence>
<dbReference type="InterPro" id="IPR050275">
    <property type="entry name" value="PGM_Phosphatase"/>
</dbReference>
<dbReference type="GO" id="GO:0050278">
    <property type="term" value="F:sedoheptulose-bisphosphatase activity"/>
    <property type="evidence" value="ECO:0007669"/>
    <property type="project" value="UniProtKB-EC"/>
</dbReference>
<name>A0ABR0K9N3_9EURO</name>